<gene>
    <name evidence="1" type="ORF">sscle_08g067670</name>
</gene>
<reference evidence="2" key="1">
    <citation type="journal article" date="2017" name="Genome Biol. Evol.">
        <title>The complete genome sequence of the phytopathogenic fungus Sclerotinia sclerotiorum reveals insights into the genome architecture of broad host range pathogens.</title>
        <authorList>
            <person name="Derbyshire M."/>
            <person name="Denton-Giles M."/>
            <person name="Hegedus D."/>
            <person name="Seifbarghy S."/>
            <person name="Rollins J."/>
            <person name="van Kan J."/>
            <person name="Seidl M.F."/>
            <person name="Faino L."/>
            <person name="Mbengue M."/>
            <person name="Navaud O."/>
            <person name="Raffaele S."/>
            <person name="Hammond-Kosack K."/>
            <person name="Heard S."/>
            <person name="Oliver R."/>
        </authorList>
    </citation>
    <scope>NUCLEOTIDE SEQUENCE [LARGE SCALE GENOMIC DNA]</scope>
    <source>
        <strain evidence="2">ATCC 18683 / 1980 / Ss-1</strain>
    </source>
</reference>
<dbReference type="Proteomes" id="UP000177798">
    <property type="component" value="Chromosome 8"/>
</dbReference>
<dbReference type="EMBL" id="CP017821">
    <property type="protein sequence ID" value="APA11997.1"/>
    <property type="molecule type" value="Genomic_DNA"/>
</dbReference>
<proteinExistence type="predicted"/>
<dbReference type="KEGG" id="ssl:SS1G_05562"/>
<sequence length="107" mass="11708">MRAVQADVPGETIRAAAPQISPKWHFGHASITDLGPKLVIVLAACHICGNSSITVVFNQSIVITVVFGDAIFRYQEYPIMAVAKSKAILKRFEELRILAARMDKSTP</sequence>
<evidence type="ECO:0000313" key="2">
    <source>
        <dbReference type="Proteomes" id="UP000177798"/>
    </source>
</evidence>
<dbReference type="VEuPathDB" id="FungiDB:sscle_08g067670"/>
<protein>
    <submittedName>
        <fullName evidence="1">Uncharacterized protein</fullName>
    </submittedName>
</protein>
<dbReference type="AlphaFoldDB" id="A0A1D9QAP0"/>
<evidence type="ECO:0000313" key="1">
    <source>
        <dbReference type="EMBL" id="APA11997.1"/>
    </source>
</evidence>
<organism evidence="1 2">
    <name type="scientific">Sclerotinia sclerotiorum (strain ATCC 18683 / 1980 / Ss-1)</name>
    <name type="common">White mold</name>
    <name type="synonym">Whetzelinia sclerotiorum</name>
    <dbReference type="NCBI Taxonomy" id="665079"/>
    <lineage>
        <taxon>Eukaryota</taxon>
        <taxon>Fungi</taxon>
        <taxon>Dikarya</taxon>
        <taxon>Ascomycota</taxon>
        <taxon>Pezizomycotina</taxon>
        <taxon>Leotiomycetes</taxon>
        <taxon>Helotiales</taxon>
        <taxon>Sclerotiniaceae</taxon>
        <taxon>Sclerotinia</taxon>
    </lineage>
</organism>
<accession>A0A1D9QAP0</accession>
<dbReference type="RefSeq" id="XP_001594132.1">
    <property type="nucleotide sequence ID" value="XM_001594082.1"/>
</dbReference>
<name>A0A1D9QAP0_SCLS1</name>